<dbReference type="Pfam" id="PF00084">
    <property type="entry name" value="Sushi"/>
    <property type="match status" value="1"/>
</dbReference>
<dbReference type="GO" id="GO:0005576">
    <property type="term" value="C:extracellular region"/>
    <property type="evidence" value="ECO:0007669"/>
    <property type="project" value="UniProtKB-SubCell"/>
</dbReference>
<feature type="domain" description="Sushi" evidence="8">
    <location>
        <begin position="7"/>
        <end position="64"/>
    </location>
</feature>
<evidence type="ECO:0000256" key="1">
    <source>
        <dbReference type="ARBA" id="ARBA00004613"/>
    </source>
</evidence>
<reference evidence="9" key="2">
    <citation type="submission" date="2020-11" db="EMBL/GenBank/DDBJ databases">
        <authorList>
            <person name="McCartney M.A."/>
            <person name="Auch B."/>
            <person name="Kono T."/>
            <person name="Mallez S."/>
            <person name="Becker A."/>
            <person name="Gohl D.M."/>
            <person name="Silverstein K.A.T."/>
            <person name="Koren S."/>
            <person name="Bechman K.B."/>
            <person name="Herman A."/>
            <person name="Abrahante J.E."/>
            <person name="Garbe J."/>
        </authorList>
    </citation>
    <scope>NUCLEOTIDE SEQUENCE</scope>
    <source>
        <strain evidence="9">Duluth1</strain>
        <tissue evidence="9">Whole animal</tissue>
    </source>
</reference>
<dbReference type="CDD" id="cd00033">
    <property type="entry name" value="CCP"/>
    <property type="match status" value="1"/>
</dbReference>
<organism evidence="9 10">
    <name type="scientific">Dreissena polymorpha</name>
    <name type="common">Zebra mussel</name>
    <name type="synonym">Mytilus polymorpha</name>
    <dbReference type="NCBI Taxonomy" id="45954"/>
    <lineage>
        <taxon>Eukaryota</taxon>
        <taxon>Metazoa</taxon>
        <taxon>Spiralia</taxon>
        <taxon>Lophotrochozoa</taxon>
        <taxon>Mollusca</taxon>
        <taxon>Bivalvia</taxon>
        <taxon>Autobranchia</taxon>
        <taxon>Heteroconchia</taxon>
        <taxon>Euheterodonta</taxon>
        <taxon>Imparidentia</taxon>
        <taxon>Neoheterodontei</taxon>
        <taxon>Myida</taxon>
        <taxon>Dreissenoidea</taxon>
        <taxon>Dreissenidae</taxon>
        <taxon>Dreissena</taxon>
    </lineage>
</organism>
<evidence type="ECO:0000256" key="4">
    <source>
        <dbReference type="ARBA" id="ARBA00022737"/>
    </source>
</evidence>
<keyword evidence="4" id="KW-0677">Repeat</keyword>
<dbReference type="InterPro" id="IPR051277">
    <property type="entry name" value="SEZ6_CSMD_C4BPB_Regulators"/>
</dbReference>
<evidence type="ECO:0000256" key="5">
    <source>
        <dbReference type="ARBA" id="ARBA00023157"/>
    </source>
</evidence>
<comment type="subcellular location">
    <subcellularLocation>
        <location evidence="1">Secreted</location>
    </subcellularLocation>
</comment>
<dbReference type="PANTHER" id="PTHR45656">
    <property type="entry name" value="PROTEIN CBR-CLEC-78"/>
    <property type="match status" value="1"/>
</dbReference>
<name>A0A9D4HMX1_DREPO</name>
<dbReference type="Proteomes" id="UP000828390">
    <property type="component" value="Unassembled WGS sequence"/>
</dbReference>
<accession>A0A9D4HMX1</accession>
<evidence type="ECO:0000256" key="7">
    <source>
        <dbReference type="PROSITE-ProRule" id="PRU00302"/>
    </source>
</evidence>
<dbReference type="SUPFAM" id="SSF57535">
    <property type="entry name" value="Complement control module/SCR domain"/>
    <property type="match status" value="1"/>
</dbReference>
<dbReference type="PANTHER" id="PTHR45656:SF4">
    <property type="entry name" value="PROTEIN CBR-CLEC-78"/>
    <property type="match status" value="1"/>
</dbReference>
<keyword evidence="6" id="KW-0325">Glycoprotein</keyword>
<comment type="caution">
    <text evidence="7">Lacks conserved residue(s) required for the propagation of feature annotation.</text>
</comment>
<evidence type="ECO:0000259" key="8">
    <source>
        <dbReference type="PROSITE" id="PS50923"/>
    </source>
</evidence>
<dbReference type="InterPro" id="IPR000436">
    <property type="entry name" value="Sushi_SCR_CCP_dom"/>
</dbReference>
<sequence length="67" mass="7182">MFELCDTDCGTPPALTNGDRTVHNTTVNSTIQYTCNPGYDQIGMSTISCLETGNWSSLATTCTVKSN</sequence>
<keyword evidence="7" id="KW-0768">Sushi</keyword>
<dbReference type="EMBL" id="JAIWYP010000012">
    <property type="protein sequence ID" value="KAH3724511.1"/>
    <property type="molecule type" value="Genomic_DNA"/>
</dbReference>
<proteinExistence type="predicted"/>
<keyword evidence="3" id="KW-0732">Signal</keyword>
<evidence type="ECO:0000313" key="9">
    <source>
        <dbReference type="EMBL" id="KAH3724511.1"/>
    </source>
</evidence>
<dbReference type="PROSITE" id="PS50923">
    <property type="entry name" value="SUSHI"/>
    <property type="match status" value="1"/>
</dbReference>
<keyword evidence="2" id="KW-0964">Secreted</keyword>
<evidence type="ECO:0000313" key="10">
    <source>
        <dbReference type="Proteomes" id="UP000828390"/>
    </source>
</evidence>
<dbReference type="FunFam" id="2.10.70.10:FF:000003">
    <property type="entry name" value="Versican core protein"/>
    <property type="match status" value="1"/>
</dbReference>
<evidence type="ECO:0000256" key="2">
    <source>
        <dbReference type="ARBA" id="ARBA00022525"/>
    </source>
</evidence>
<keyword evidence="10" id="KW-1185">Reference proteome</keyword>
<reference evidence="9" key="1">
    <citation type="journal article" date="2019" name="bioRxiv">
        <title>The Genome of the Zebra Mussel, Dreissena polymorpha: A Resource for Invasive Species Research.</title>
        <authorList>
            <person name="McCartney M.A."/>
            <person name="Auch B."/>
            <person name="Kono T."/>
            <person name="Mallez S."/>
            <person name="Zhang Y."/>
            <person name="Obille A."/>
            <person name="Becker A."/>
            <person name="Abrahante J.E."/>
            <person name="Garbe J."/>
            <person name="Badalamenti J.P."/>
            <person name="Herman A."/>
            <person name="Mangelson H."/>
            <person name="Liachko I."/>
            <person name="Sullivan S."/>
            <person name="Sone E.D."/>
            <person name="Koren S."/>
            <person name="Silverstein K.A.T."/>
            <person name="Beckman K.B."/>
            <person name="Gohl D.M."/>
        </authorList>
    </citation>
    <scope>NUCLEOTIDE SEQUENCE</scope>
    <source>
        <strain evidence="9">Duluth1</strain>
        <tissue evidence="9">Whole animal</tissue>
    </source>
</reference>
<comment type="caution">
    <text evidence="9">The sequence shown here is derived from an EMBL/GenBank/DDBJ whole genome shotgun (WGS) entry which is preliminary data.</text>
</comment>
<gene>
    <name evidence="9" type="ORF">DPMN_050330</name>
</gene>
<keyword evidence="5 7" id="KW-1015">Disulfide bond</keyword>
<feature type="disulfide bond" evidence="7">
    <location>
        <begin position="35"/>
        <end position="62"/>
    </location>
</feature>
<evidence type="ECO:0000256" key="6">
    <source>
        <dbReference type="ARBA" id="ARBA00023180"/>
    </source>
</evidence>
<dbReference type="SMART" id="SM00032">
    <property type="entry name" value="CCP"/>
    <property type="match status" value="1"/>
</dbReference>
<dbReference type="AlphaFoldDB" id="A0A9D4HMX1"/>
<evidence type="ECO:0000256" key="3">
    <source>
        <dbReference type="ARBA" id="ARBA00022729"/>
    </source>
</evidence>
<protein>
    <recommendedName>
        <fullName evidence="8">Sushi domain-containing protein</fullName>
    </recommendedName>
</protein>
<dbReference type="Gene3D" id="2.10.70.10">
    <property type="entry name" value="Complement Module, domain 1"/>
    <property type="match status" value="1"/>
</dbReference>
<dbReference type="InterPro" id="IPR035976">
    <property type="entry name" value="Sushi/SCR/CCP_sf"/>
</dbReference>